<dbReference type="PANTHER" id="PTHR30555:SF0">
    <property type="entry name" value="CATALASE-PEROXIDASE"/>
    <property type="match status" value="1"/>
</dbReference>
<dbReference type="PROSITE" id="PS00436">
    <property type="entry name" value="PEROXIDASE_2"/>
    <property type="match status" value="1"/>
</dbReference>
<keyword evidence="1 12" id="KW-0575">Peroxidase</keyword>
<comment type="catalytic activity">
    <reaction evidence="8 12 13">
        <text>H2O2 + AH2 = A + 2 H2O</text>
        <dbReference type="Rhea" id="RHEA:30275"/>
        <dbReference type="ChEBI" id="CHEBI:13193"/>
        <dbReference type="ChEBI" id="CHEBI:15377"/>
        <dbReference type="ChEBI" id="CHEBI:16240"/>
        <dbReference type="ChEBI" id="CHEBI:17499"/>
        <dbReference type="EC" id="1.11.1.21"/>
    </reaction>
</comment>
<comment type="cofactor">
    <cofactor evidence="12">
        <name>heme b</name>
        <dbReference type="ChEBI" id="CHEBI:60344"/>
    </cofactor>
    <text evidence="12">Binds 1 heme b (iron(II)-protoporphyrin IX) group per dimer.</text>
</comment>
<dbReference type="PANTHER" id="PTHR30555">
    <property type="entry name" value="HYDROPEROXIDASE I, BIFUNCTIONAL CATALASE-PEROXIDASE"/>
    <property type="match status" value="1"/>
</dbReference>
<dbReference type="GO" id="GO:0070301">
    <property type="term" value="P:cellular response to hydrogen peroxide"/>
    <property type="evidence" value="ECO:0007669"/>
    <property type="project" value="TreeGrafter"/>
</dbReference>
<evidence type="ECO:0000256" key="14">
    <source>
        <dbReference type="SAM" id="MobiDB-lite"/>
    </source>
</evidence>
<feature type="site" description="Transition state stabilizer" evidence="12">
    <location>
        <position position="117"/>
    </location>
</feature>
<dbReference type="GO" id="GO:0004096">
    <property type="term" value="F:catalase activity"/>
    <property type="evidence" value="ECO:0007669"/>
    <property type="project" value="UniProtKB-UniRule"/>
</dbReference>
<evidence type="ECO:0000256" key="2">
    <source>
        <dbReference type="ARBA" id="ARBA00022617"/>
    </source>
</evidence>
<protein>
    <recommendedName>
        <fullName evidence="11 12">Catalase-peroxidase</fullName>
        <shortName evidence="12">CP</shortName>
        <ecNumber evidence="10 12">1.11.1.21</ecNumber>
    </recommendedName>
    <alternativeName>
        <fullName evidence="12">Peroxidase/catalase</fullName>
    </alternativeName>
</protein>
<dbReference type="CDD" id="cd00649">
    <property type="entry name" value="catalase_peroxidase_1"/>
    <property type="match status" value="1"/>
</dbReference>
<dbReference type="InterPro" id="IPR019794">
    <property type="entry name" value="Peroxidases_AS"/>
</dbReference>
<evidence type="ECO:0000256" key="7">
    <source>
        <dbReference type="ARBA" id="ARBA00049145"/>
    </source>
</evidence>
<evidence type="ECO:0000256" key="6">
    <source>
        <dbReference type="ARBA" id="ARBA00023324"/>
    </source>
</evidence>
<gene>
    <name evidence="12 16" type="primary">katG</name>
    <name evidence="16" type="ORF">EGN73_04990</name>
</gene>
<keyword evidence="2 12" id="KW-0349">Heme</keyword>
<evidence type="ECO:0000256" key="5">
    <source>
        <dbReference type="ARBA" id="ARBA00023004"/>
    </source>
</evidence>
<dbReference type="HAMAP" id="MF_01961">
    <property type="entry name" value="Catal_peroxid"/>
    <property type="match status" value="1"/>
</dbReference>
<evidence type="ECO:0000256" key="4">
    <source>
        <dbReference type="ARBA" id="ARBA00023002"/>
    </source>
</evidence>
<dbReference type="NCBIfam" id="NF011635">
    <property type="entry name" value="PRK15061.1"/>
    <property type="match status" value="1"/>
</dbReference>
<evidence type="ECO:0000256" key="9">
    <source>
        <dbReference type="ARBA" id="ARBA00060838"/>
    </source>
</evidence>
<keyword evidence="4 12" id="KW-0560">Oxidoreductase</keyword>
<keyword evidence="17" id="KW-1185">Reference proteome</keyword>
<feature type="binding site" description="axial binding residue" evidence="12">
    <location>
        <position position="284"/>
    </location>
    <ligand>
        <name>heme b</name>
        <dbReference type="ChEBI" id="CHEBI:60344"/>
    </ligand>
    <ligandPart>
        <name>Fe</name>
        <dbReference type="ChEBI" id="CHEBI:18248"/>
    </ligandPart>
</feature>
<dbReference type="FunFam" id="1.10.420.10:FF:000002">
    <property type="entry name" value="Catalase-peroxidase"/>
    <property type="match status" value="1"/>
</dbReference>
<dbReference type="AlphaFoldDB" id="A0A951IT80"/>
<feature type="active site" description="Proton acceptor" evidence="12">
    <location>
        <position position="121"/>
    </location>
</feature>
<comment type="catalytic activity">
    <reaction evidence="7 12 13">
        <text>2 H2O2 = O2 + 2 H2O</text>
        <dbReference type="Rhea" id="RHEA:20309"/>
        <dbReference type="ChEBI" id="CHEBI:15377"/>
        <dbReference type="ChEBI" id="CHEBI:15379"/>
        <dbReference type="ChEBI" id="CHEBI:16240"/>
        <dbReference type="EC" id="1.11.1.21"/>
    </reaction>
</comment>
<dbReference type="GO" id="GO:0046872">
    <property type="term" value="F:metal ion binding"/>
    <property type="evidence" value="ECO:0007669"/>
    <property type="project" value="UniProtKB-KW"/>
</dbReference>
<dbReference type="InterPro" id="IPR019793">
    <property type="entry name" value="Peroxidases_heam-ligand_BS"/>
</dbReference>
<dbReference type="GO" id="GO:0005829">
    <property type="term" value="C:cytosol"/>
    <property type="evidence" value="ECO:0007669"/>
    <property type="project" value="TreeGrafter"/>
</dbReference>
<dbReference type="GO" id="GO:0020037">
    <property type="term" value="F:heme binding"/>
    <property type="evidence" value="ECO:0007669"/>
    <property type="project" value="InterPro"/>
</dbReference>
<dbReference type="GO" id="GO:0042744">
    <property type="term" value="P:hydrogen peroxide catabolic process"/>
    <property type="evidence" value="ECO:0007669"/>
    <property type="project" value="UniProtKB-KW"/>
</dbReference>
<evidence type="ECO:0000313" key="16">
    <source>
        <dbReference type="EMBL" id="MBW3467165.1"/>
    </source>
</evidence>
<keyword evidence="6 12" id="KW-0376">Hydrogen peroxide</keyword>
<name>A0A951IT80_9BACT</name>
<comment type="caution">
    <text evidence="16">The sequence shown here is derived from an EMBL/GenBank/DDBJ whole genome shotgun (WGS) entry which is preliminary data.</text>
</comment>
<dbReference type="RefSeq" id="WP_219287380.1">
    <property type="nucleotide sequence ID" value="NZ_RPHB01000002.1"/>
</dbReference>
<feature type="cross-link" description="Tryptophyl-tyrosyl-methioninium (Tyr-Met) (with Trp-120)" evidence="12">
    <location>
        <begin position="243"/>
        <end position="269"/>
    </location>
</feature>
<dbReference type="CDD" id="cd08200">
    <property type="entry name" value="catalase_peroxidase_2"/>
    <property type="match status" value="1"/>
</dbReference>
<evidence type="ECO:0000256" key="8">
    <source>
        <dbReference type="ARBA" id="ARBA00051651"/>
    </source>
</evidence>
<comment type="subunit">
    <text evidence="12">Homodimer or homotetramer.</text>
</comment>
<dbReference type="PROSITE" id="PS00435">
    <property type="entry name" value="PEROXIDASE_1"/>
    <property type="match status" value="1"/>
</dbReference>
<keyword evidence="3 12" id="KW-0479">Metal-binding</keyword>
<organism evidence="16 17">
    <name type="scientific">Arthrospiribacter ruber</name>
    <dbReference type="NCBI Taxonomy" id="2487934"/>
    <lineage>
        <taxon>Bacteria</taxon>
        <taxon>Pseudomonadati</taxon>
        <taxon>Bacteroidota</taxon>
        <taxon>Cytophagia</taxon>
        <taxon>Cytophagales</taxon>
        <taxon>Cyclobacteriaceae</taxon>
        <taxon>Arthrospiribacter</taxon>
    </lineage>
</organism>
<feature type="domain" description="Plant heme peroxidase family profile" evidence="15">
    <location>
        <begin position="154"/>
        <end position="431"/>
    </location>
</feature>
<evidence type="ECO:0000256" key="12">
    <source>
        <dbReference type="HAMAP-Rule" id="MF_01961"/>
    </source>
</evidence>
<evidence type="ECO:0000256" key="10">
    <source>
        <dbReference type="ARBA" id="ARBA00067012"/>
    </source>
</evidence>
<dbReference type="NCBIfam" id="TIGR00198">
    <property type="entry name" value="cat_per_HPI"/>
    <property type="match status" value="1"/>
</dbReference>
<evidence type="ECO:0000256" key="1">
    <source>
        <dbReference type="ARBA" id="ARBA00022559"/>
    </source>
</evidence>
<comment type="function">
    <text evidence="12">Bifunctional enzyme with both catalase and broad-spectrum peroxidase activity.</text>
</comment>
<dbReference type="FunFam" id="1.10.520.10:FF:000002">
    <property type="entry name" value="Catalase-peroxidase"/>
    <property type="match status" value="1"/>
</dbReference>
<comment type="PTM">
    <text evidence="12">Formation of the three residue Trp-Tyr-Met cross-link is important for the catalase, but not the peroxidase activity of the enzyme.</text>
</comment>
<evidence type="ECO:0000256" key="3">
    <source>
        <dbReference type="ARBA" id="ARBA00022723"/>
    </source>
</evidence>
<keyword evidence="5 12" id="KW-0408">Iron</keyword>
<dbReference type="Pfam" id="PF00141">
    <property type="entry name" value="peroxidase"/>
    <property type="match status" value="2"/>
</dbReference>
<evidence type="ECO:0000259" key="15">
    <source>
        <dbReference type="PROSITE" id="PS50873"/>
    </source>
</evidence>
<dbReference type="InterPro" id="IPR002016">
    <property type="entry name" value="Haem_peroxidase"/>
</dbReference>
<evidence type="ECO:0000256" key="11">
    <source>
        <dbReference type="ARBA" id="ARBA00074141"/>
    </source>
</evidence>
<dbReference type="EMBL" id="RPHB01000002">
    <property type="protein sequence ID" value="MBW3467165.1"/>
    <property type="molecule type" value="Genomic_DNA"/>
</dbReference>
<proteinExistence type="inferred from homology"/>
<feature type="region of interest" description="Disordered" evidence="14">
    <location>
        <begin position="1"/>
        <end position="49"/>
    </location>
</feature>
<sequence>MPDKDLNPNGPRSYDVNSGDHGSMNGDLSKCPFHNGQMKQVAGGGPSNKDWWPDQLKLNILRQHSSKSNPMGEDFDYSKEFQSLDLKEVKADIEKALTTSQDWWPADYGHYGPFIIRMAWHSAGTYRVTDGRGGGSTGTQRFAPLNSWPDNANLDKARLLLWPVKEKYGKKLSWADLMILAGNVALESMGLDTFGFGGGRADVWEPEEDVYWGSETEWLGDKRYTGDRELENPLGAVQMGLIYVNPEGPNGKPDPMAAAKDIRETFARMAMNDYETVALIAGGHTFGKTHGAADPGKYVGREPAGASIEEMSMGWKNTFGKGHSEDTITSGLEGAWTTTPTKWSNNYFENLFGFEWELYKSPAGAHQWRPKDGGGAGTVPDAHDPNKKHAPFMLTTDIALRVDPDYEKVSRHFYENPDEFAEAFSKAWFKLVHRDMGPKSLYLGPEVPEEDLIWQDPVPQVDHQLVDESDISGLKANILASGLSVSELVLVAWSSASTFRNSDKRGGANGARIRLEPCKNWEANNPELLAKVLEKYESIKEEFDSTAGNGKKVSIADLIVLGGCAAVEKAAKDAGFDLQVPFTPGRTDASQEMTEVDSWSYLEPIADGFRNYINVDCPLKAEHMLIDKAQLMTLTAPEMTVLVGGMRVLGANYNGSKHGVFTDTPGKLTNDFFVNLLDLNTTWQATNDENKVFVGSDRKSGEPKWTGSRIDLIFGSNSELRAYAEVYGSSDGKEKFVRDFISAWDKVMNLDRFDLK</sequence>
<accession>A0A951IT80</accession>
<dbReference type="InterPro" id="IPR000763">
    <property type="entry name" value="Catalase_peroxidase"/>
</dbReference>
<dbReference type="EC" id="1.11.1.21" evidence="10 12"/>
<comment type="caution">
    <text evidence="12">Lacks conserved residue(s) required for the propagation of feature annotation.</text>
</comment>
<dbReference type="FunFam" id="1.10.420.10:FF:000004">
    <property type="entry name" value="Catalase-peroxidase"/>
    <property type="match status" value="1"/>
</dbReference>
<evidence type="ECO:0000256" key="13">
    <source>
        <dbReference type="RuleBase" id="RU003451"/>
    </source>
</evidence>
<comment type="similarity">
    <text evidence="9 12 13">Belongs to the peroxidase family. Peroxidase/catalase subfamily.</text>
</comment>
<dbReference type="PROSITE" id="PS50873">
    <property type="entry name" value="PEROXIDASE_4"/>
    <property type="match status" value="1"/>
</dbReference>
<reference evidence="16 17" key="1">
    <citation type="journal article" date="2020" name="Syst. Appl. Microbiol.">
        <title>Arthrospiribacter ruber gen. nov., sp. nov., a novel bacterium isolated from Arthrospira cultures.</title>
        <authorList>
            <person name="Waleron M."/>
            <person name="Misztak A."/>
            <person name="Waleron M.M."/>
            <person name="Furmaniak M."/>
            <person name="Mrozik A."/>
            <person name="Waleron K."/>
        </authorList>
    </citation>
    <scope>NUCLEOTIDE SEQUENCE [LARGE SCALE GENOMIC DNA]</scope>
    <source>
        <strain evidence="16 17">DPMB0001</strain>
    </source>
</reference>
<evidence type="ECO:0000313" key="17">
    <source>
        <dbReference type="Proteomes" id="UP000727490"/>
    </source>
</evidence>
<dbReference type="Proteomes" id="UP000727490">
    <property type="component" value="Unassembled WGS sequence"/>
</dbReference>